<comment type="caution">
    <text evidence="1">The sequence shown here is derived from an EMBL/GenBank/DDBJ whole genome shotgun (WGS) entry which is preliminary data.</text>
</comment>
<sequence length="390" mass="44623">MRFDNKNIFEDYLRSDINLFLGAGFSVLAKNRENQDLPIGNQLANELKQTFNMEGEFTLPQIATILERTKRDDFYSYLKKRFSVGDFDKRYLQIARLQKKSIYTTNIDNLLFKIFENRSDKYLNEVSHNGKITNDISAVNYSALHGCILFDDRKLIFDVSSLNNAYDNSPRIWDSLSQDIETTSTLFWGYSLADTGVIQSLTSNHALKGAQKEKWIILREEEQSSSPYYEAMGFNIIISDTDSFLNYLVDIKISSIKSTSVSEEIKYVFGKNLVPKSSQGLSVRPISEFIKGNPPIWSDIYSGQIYKTSFYSEIQNKILSKKNNIVLGGPVTGKSTLMMQLAAFISLSSSSFNIERYLSSIFGYLTFRLINSNIQSFSYLLYKLIFFVNG</sequence>
<dbReference type="Pfam" id="PF13289">
    <property type="entry name" value="SIR2_2"/>
    <property type="match status" value="1"/>
</dbReference>
<dbReference type="EMBL" id="SNRY01004672">
    <property type="protein sequence ID" value="KAA6317013.1"/>
    <property type="molecule type" value="Genomic_DNA"/>
</dbReference>
<dbReference type="AlphaFoldDB" id="A0A5J4Q8U8"/>
<proteinExistence type="predicted"/>
<evidence type="ECO:0000313" key="1">
    <source>
        <dbReference type="EMBL" id="KAA6317013.1"/>
    </source>
</evidence>
<name>A0A5J4Q8U8_9ZZZZ</name>
<protein>
    <submittedName>
        <fullName evidence="1">Uncharacterized protein</fullName>
    </submittedName>
</protein>
<organism evidence="1">
    <name type="scientific">termite gut metagenome</name>
    <dbReference type="NCBI Taxonomy" id="433724"/>
    <lineage>
        <taxon>unclassified sequences</taxon>
        <taxon>metagenomes</taxon>
        <taxon>organismal metagenomes</taxon>
    </lineage>
</organism>
<reference evidence="1" key="1">
    <citation type="submission" date="2019-03" db="EMBL/GenBank/DDBJ databases">
        <title>Single cell metagenomics reveals metabolic interactions within the superorganism composed of flagellate Streblomastix strix and complex community of Bacteroidetes bacteria on its surface.</title>
        <authorList>
            <person name="Treitli S.C."/>
            <person name="Kolisko M."/>
            <person name="Husnik F."/>
            <person name="Keeling P."/>
            <person name="Hampl V."/>
        </authorList>
    </citation>
    <scope>NUCLEOTIDE SEQUENCE</scope>
    <source>
        <strain evidence="1">STM</strain>
    </source>
</reference>
<accession>A0A5J4Q8U8</accession>
<feature type="non-terminal residue" evidence="1">
    <location>
        <position position="390"/>
    </location>
</feature>
<gene>
    <name evidence="1" type="ORF">EZS27_032770</name>
</gene>